<reference evidence="6 7" key="1">
    <citation type="submission" date="2016-11" db="EMBL/GenBank/DDBJ databases">
        <authorList>
            <person name="Jaros S."/>
            <person name="Januszkiewicz K."/>
            <person name="Wedrychowicz H."/>
        </authorList>
    </citation>
    <scope>NUCLEOTIDE SEQUENCE [LARGE SCALE GENOMIC DNA]</scope>
    <source>
        <strain evidence="6 7">DSM 6191</strain>
    </source>
</reference>
<dbReference type="PROSITE" id="PS50111">
    <property type="entry name" value="CHEMOTAXIS_TRANSDUC_2"/>
    <property type="match status" value="1"/>
</dbReference>
<comment type="similarity">
    <text evidence="2">Belongs to the methyl-accepting chemotaxis (MCP) protein family.</text>
</comment>
<gene>
    <name evidence="6" type="ORF">SAMN02745941_02995</name>
</gene>
<dbReference type="GO" id="GO:0016020">
    <property type="term" value="C:membrane"/>
    <property type="evidence" value="ECO:0007669"/>
    <property type="project" value="InterPro"/>
</dbReference>
<dbReference type="GO" id="GO:0004888">
    <property type="term" value="F:transmembrane signaling receptor activity"/>
    <property type="evidence" value="ECO:0007669"/>
    <property type="project" value="InterPro"/>
</dbReference>
<accession>A0A1M5ZJ89</accession>
<dbReference type="Proteomes" id="UP000184241">
    <property type="component" value="Unassembled WGS sequence"/>
</dbReference>
<dbReference type="Pfam" id="PF00015">
    <property type="entry name" value="MCPsignal"/>
    <property type="match status" value="1"/>
</dbReference>
<dbReference type="RefSeq" id="WP_073020668.1">
    <property type="nucleotide sequence ID" value="NZ_FQXU01000009.1"/>
</dbReference>
<dbReference type="SMART" id="SM00283">
    <property type="entry name" value="MA"/>
    <property type="match status" value="1"/>
</dbReference>
<evidence type="ECO:0000259" key="5">
    <source>
        <dbReference type="PROSITE" id="PS50111"/>
    </source>
</evidence>
<evidence type="ECO:0000313" key="7">
    <source>
        <dbReference type="Proteomes" id="UP000184241"/>
    </source>
</evidence>
<evidence type="ECO:0000256" key="1">
    <source>
        <dbReference type="ARBA" id="ARBA00023224"/>
    </source>
</evidence>
<dbReference type="GO" id="GO:0006935">
    <property type="term" value="P:chemotaxis"/>
    <property type="evidence" value="ECO:0007669"/>
    <property type="project" value="InterPro"/>
</dbReference>
<dbReference type="PANTHER" id="PTHR32089">
    <property type="entry name" value="METHYL-ACCEPTING CHEMOTAXIS PROTEIN MCPB"/>
    <property type="match status" value="1"/>
</dbReference>
<dbReference type="SUPFAM" id="SSF58104">
    <property type="entry name" value="Methyl-accepting chemotaxis protein (MCP) signaling domain"/>
    <property type="match status" value="1"/>
</dbReference>
<feature type="domain" description="Methyl-accepting transducer" evidence="5">
    <location>
        <begin position="48"/>
        <end position="305"/>
    </location>
</feature>
<dbReference type="InterPro" id="IPR004090">
    <property type="entry name" value="Chemotax_Me-accpt_rcpt"/>
</dbReference>
<protein>
    <submittedName>
        <fullName evidence="6">Methyl-accepting chemotaxis protein (MCP) signalling domain-containing protein</fullName>
    </submittedName>
</protein>
<dbReference type="EMBL" id="FQXU01000009">
    <property type="protein sequence ID" value="SHI24214.1"/>
    <property type="molecule type" value="Genomic_DNA"/>
</dbReference>
<proteinExistence type="inferred from homology"/>
<evidence type="ECO:0000256" key="2">
    <source>
        <dbReference type="ARBA" id="ARBA00029447"/>
    </source>
</evidence>
<dbReference type="GO" id="GO:0007165">
    <property type="term" value="P:signal transduction"/>
    <property type="evidence" value="ECO:0007669"/>
    <property type="project" value="UniProtKB-KW"/>
</dbReference>
<keyword evidence="1 3" id="KW-0807">Transducer</keyword>
<name>A0A1M5ZJ89_9CLOT</name>
<dbReference type="PRINTS" id="PR00260">
    <property type="entry name" value="CHEMTRNSDUCR"/>
</dbReference>
<feature type="region of interest" description="Disordered" evidence="4">
    <location>
        <begin position="1"/>
        <end position="23"/>
    </location>
</feature>
<evidence type="ECO:0000313" key="6">
    <source>
        <dbReference type="EMBL" id="SHI24214.1"/>
    </source>
</evidence>
<sequence>MSLFSKKKNVEPKEISQDISSKNAIIEPTNDSTILDSISSELQSTKANSESLKNSIGNIEDSVSSLADSSIKQSDQLSNVSSSIRSIGASLEELAYNVTNVHIKVLDTDSSADQGVETINTLDNSLSELKQAFTVSSDTINELVSKLEYVNSITDSISQIASQTNLLALNAAIEAARAGEAGRGFSVVAGEVRKLAENSKQAVQSITNLLGEIKVDILSASTAMSTGNVALSSQQDAIESTKGTFKNIKTSINEAVTEIDEFIENLTSVAANKDDSIGLVRDLETITLENTALTQEISAAVKIDSQACNDLHDSIESILNIINK</sequence>
<dbReference type="Gene3D" id="1.10.287.950">
    <property type="entry name" value="Methyl-accepting chemotaxis protein"/>
    <property type="match status" value="1"/>
</dbReference>
<dbReference type="AlphaFoldDB" id="A0A1M5ZJ89"/>
<organism evidence="6 7">
    <name type="scientific">Clostridium intestinale DSM 6191</name>
    <dbReference type="NCBI Taxonomy" id="1121320"/>
    <lineage>
        <taxon>Bacteria</taxon>
        <taxon>Bacillati</taxon>
        <taxon>Bacillota</taxon>
        <taxon>Clostridia</taxon>
        <taxon>Eubacteriales</taxon>
        <taxon>Clostridiaceae</taxon>
        <taxon>Clostridium</taxon>
    </lineage>
</organism>
<evidence type="ECO:0000256" key="4">
    <source>
        <dbReference type="SAM" id="MobiDB-lite"/>
    </source>
</evidence>
<dbReference type="PANTHER" id="PTHR32089:SF112">
    <property type="entry name" value="LYSOZYME-LIKE PROTEIN-RELATED"/>
    <property type="match status" value="1"/>
</dbReference>
<evidence type="ECO:0000256" key="3">
    <source>
        <dbReference type="PROSITE-ProRule" id="PRU00284"/>
    </source>
</evidence>
<dbReference type="InterPro" id="IPR004089">
    <property type="entry name" value="MCPsignal_dom"/>
</dbReference>